<dbReference type="RefSeq" id="XP_041404092.1">
    <property type="nucleotide sequence ID" value="XM_041548158.1"/>
</dbReference>
<dbReference type="OrthoDB" id="1938621at2759"/>
<dbReference type="Gene3D" id="2.60.300.12">
    <property type="entry name" value="HesB-like domain"/>
    <property type="match status" value="1"/>
</dbReference>
<dbReference type="EMBL" id="CAEFZW010000001">
    <property type="protein sequence ID" value="CAB4252053.1"/>
    <property type="molecule type" value="Genomic_DNA"/>
</dbReference>
<dbReference type="Proteomes" id="UP000644660">
    <property type="component" value="Unassembled WGS sequence"/>
</dbReference>
<protein>
    <submittedName>
        <fullName evidence="2">Similar to Saccharomyces cerevisiae YPR067W ISA2 Protein required for maturation of mitochondrial and cytosolic Fe/S proteins</fullName>
    </submittedName>
</protein>
<sequence length="200" mass="22089">MKPINMFGLIRLQGRSVIRASRFTKLATTSPFTLRTYATNAEELDPTEKLIKPSNIINRINDLNLGISERAASRLAQIYRDSQEVLKIGIESGGCHGFQYTLQLIPESKVDVTTGIMKEVKSTEKENDATDEFEDDADAKLTIYELNDDTGKVIIDPKSLKILNNTILTYTKELIGSSFKISGGDLKSSCGCGSSFDIEV</sequence>
<dbReference type="GO" id="GO:0005506">
    <property type="term" value="F:iron ion binding"/>
    <property type="evidence" value="ECO:0007669"/>
    <property type="project" value="TreeGrafter"/>
</dbReference>
<comment type="similarity">
    <text evidence="1">Belongs to the HesB/IscA family.</text>
</comment>
<dbReference type="AlphaFoldDB" id="A0A8H2VB67"/>
<dbReference type="GO" id="GO:0051539">
    <property type="term" value="F:4 iron, 4 sulfur cluster binding"/>
    <property type="evidence" value="ECO:0007669"/>
    <property type="project" value="TreeGrafter"/>
</dbReference>
<dbReference type="PANTHER" id="PTHR43011:SF1">
    <property type="entry name" value="IRON-SULFUR CLUSTER ASSEMBLY 2 HOMOLOG, MITOCHONDRIAL"/>
    <property type="match status" value="1"/>
</dbReference>
<keyword evidence="3" id="KW-1185">Reference proteome</keyword>
<evidence type="ECO:0000256" key="1">
    <source>
        <dbReference type="ARBA" id="ARBA00006718"/>
    </source>
</evidence>
<dbReference type="PANTHER" id="PTHR43011">
    <property type="entry name" value="IRON-SULFUR CLUSTER ASSEMBLY 2 HOMOLOG, MITOCHONDRIAL"/>
    <property type="match status" value="1"/>
</dbReference>
<organism evidence="2 3">
    <name type="scientific">Maudiozyma barnettii</name>
    <dbReference type="NCBI Taxonomy" id="61262"/>
    <lineage>
        <taxon>Eukaryota</taxon>
        <taxon>Fungi</taxon>
        <taxon>Dikarya</taxon>
        <taxon>Ascomycota</taxon>
        <taxon>Saccharomycotina</taxon>
        <taxon>Saccharomycetes</taxon>
        <taxon>Saccharomycetales</taxon>
        <taxon>Saccharomycetaceae</taxon>
        <taxon>Maudiozyma</taxon>
    </lineage>
</organism>
<comment type="caution">
    <text evidence="2">The sequence shown here is derived from an EMBL/GenBank/DDBJ whole genome shotgun (WGS) entry which is preliminary data.</text>
</comment>
<reference evidence="2 3" key="1">
    <citation type="submission" date="2020-05" db="EMBL/GenBank/DDBJ databases">
        <authorList>
            <person name="Casaregola S."/>
            <person name="Devillers H."/>
            <person name="Grondin C."/>
        </authorList>
    </citation>
    <scope>NUCLEOTIDE SEQUENCE [LARGE SCALE GENOMIC DNA]</scope>
    <source>
        <strain evidence="2 3">CLIB 1767</strain>
    </source>
</reference>
<dbReference type="GO" id="GO:0051537">
    <property type="term" value="F:2 iron, 2 sulfur cluster binding"/>
    <property type="evidence" value="ECO:0007669"/>
    <property type="project" value="TreeGrafter"/>
</dbReference>
<gene>
    <name evidence="2" type="ORF">KABA2_01S04928</name>
</gene>
<dbReference type="GeneID" id="64855172"/>
<dbReference type="InterPro" id="IPR035903">
    <property type="entry name" value="HesB-like_dom_sf"/>
</dbReference>
<dbReference type="SUPFAM" id="SSF89360">
    <property type="entry name" value="HesB-like domain"/>
    <property type="match status" value="1"/>
</dbReference>
<dbReference type="GO" id="GO:0005739">
    <property type="term" value="C:mitochondrion"/>
    <property type="evidence" value="ECO:0007669"/>
    <property type="project" value="TreeGrafter"/>
</dbReference>
<accession>A0A8H2VB67</accession>
<name>A0A8H2VB67_9SACH</name>
<proteinExistence type="inferred from homology"/>
<evidence type="ECO:0000313" key="3">
    <source>
        <dbReference type="Proteomes" id="UP000644660"/>
    </source>
</evidence>
<evidence type="ECO:0000313" key="2">
    <source>
        <dbReference type="EMBL" id="CAB4252053.1"/>
    </source>
</evidence>
<dbReference type="GO" id="GO:0016226">
    <property type="term" value="P:iron-sulfur cluster assembly"/>
    <property type="evidence" value="ECO:0007669"/>
    <property type="project" value="TreeGrafter"/>
</dbReference>